<organism evidence="10 11">
    <name type="scientific">Ectothiorhodospira mobilis</name>
    <dbReference type="NCBI Taxonomy" id="195064"/>
    <lineage>
        <taxon>Bacteria</taxon>
        <taxon>Pseudomonadati</taxon>
        <taxon>Pseudomonadota</taxon>
        <taxon>Gammaproteobacteria</taxon>
        <taxon>Chromatiales</taxon>
        <taxon>Ectothiorhodospiraceae</taxon>
        <taxon>Ectothiorhodospira</taxon>
    </lineage>
</organism>
<dbReference type="Gene3D" id="2.160.10.10">
    <property type="entry name" value="Hexapeptide repeat proteins"/>
    <property type="match status" value="1"/>
</dbReference>
<comment type="catalytic activity">
    <reaction evidence="8">
        <text>a (3R)-hydroxyacyl-[ACP] + UDP-N-acetyl-alpha-D-glucosamine = a UDP-3-O-[(3R)-3-hydroxyacyl]-N-acetyl-alpha-D-glucosamine + holo-[ACP]</text>
        <dbReference type="Rhea" id="RHEA:67812"/>
        <dbReference type="Rhea" id="RHEA-COMP:9685"/>
        <dbReference type="Rhea" id="RHEA-COMP:9945"/>
        <dbReference type="ChEBI" id="CHEBI:57705"/>
        <dbReference type="ChEBI" id="CHEBI:64479"/>
        <dbReference type="ChEBI" id="CHEBI:78827"/>
        <dbReference type="ChEBI" id="CHEBI:173225"/>
        <dbReference type="EC" id="2.3.1.129"/>
    </reaction>
</comment>
<dbReference type="GO" id="GO:0016020">
    <property type="term" value="C:membrane"/>
    <property type="evidence" value="ECO:0007669"/>
    <property type="project" value="GOC"/>
</dbReference>
<dbReference type="Gene3D" id="1.20.1180.10">
    <property type="entry name" value="Udp N-acetylglucosamine O-acyltransferase, C-terminal domain"/>
    <property type="match status" value="1"/>
</dbReference>
<dbReference type="GO" id="GO:0008780">
    <property type="term" value="F:acyl-[acyl-carrier-protein]-UDP-N-acetylglucosamine O-acyltransferase activity"/>
    <property type="evidence" value="ECO:0007669"/>
    <property type="project" value="UniProtKB-UniRule"/>
</dbReference>
<dbReference type="CDD" id="cd03351">
    <property type="entry name" value="LbH_UDP-GlcNAc_AT"/>
    <property type="match status" value="1"/>
</dbReference>
<dbReference type="EC" id="2.3.1.129" evidence="8"/>
<dbReference type="UniPathway" id="UPA00359">
    <property type="reaction ID" value="UER00477"/>
</dbReference>
<dbReference type="OrthoDB" id="9807278at2"/>
<dbReference type="Proteomes" id="UP000199556">
    <property type="component" value="Unassembled WGS sequence"/>
</dbReference>
<evidence type="ECO:0000313" key="11">
    <source>
        <dbReference type="Proteomes" id="UP000199556"/>
    </source>
</evidence>
<evidence type="ECO:0000256" key="8">
    <source>
        <dbReference type="HAMAP-Rule" id="MF_00387"/>
    </source>
</evidence>
<evidence type="ECO:0000256" key="2">
    <source>
        <dbReference type="ARBA" id="ARBA00022516"/>
    </source>
</evidence>
<accession>A0A1I4RQX3</accession>
<comment type="subcellular location">
    <subcellularLocation>
        <location evidence="8">Cytoplasm</location>
    </subcellularLocation>
</comment>
<dbReference type="PANTHER" id="PTHR43480">
    <property type="entry name" value="ACYL-[ACYL-CARRIER-PROTEIN]--UDP-N-ACETYLGLUCOSAMINE O-ACYLTRANSFERASE"/>
    <property type="match status" value="1"/>
</dbReference>
<dbReference type="InterPro" id="IPR010137">
    <property type="entry name" value="Lipid_A_LpxA"/>
</dbReference>
<feature type="domain" description="UDP N-acetylglucosamine O-acyltransferase C-terminal" evidence="9">
    <location>
        <begin position="174"/>
        <end position="257"/>
    </location>
</feature>
<dbReference type="HAMAP" id="MF_00387">
    <property type="entry name" value="LpxA"/>
    <property type="match status" value="1"/>
</dbReference>
<keyword evidence="2 8" id="KW-0444">Lipid biosynthesis</keyword>
<evidence type="ECO:0000256" key="6">
    <source>
        <dbReference type="ARBA" id="ARBA00023098"/>
    </source>
</evidence>
<keyword evidence="11" id="KW-1185">Reference proteome</keyword>
<dbReference type="InterPro" id="IPR037157">
    <property type="entry name" value="Acetyltransf_C_sf"/>
</dbReference>
<dbReference type="STRING" id="195064.SAMN05421721_10932"/>
<evidence type="ECO:0000256" key="1">
    <source>
        <dbReference type="ARBA" id="ARBA00022490"/>
    </source>
</evidence>
<evidence type="ECO:0000256" key="3">
    <source>
        <dbReference type="ARBA" id="ARBA00022556"/>
    </source>
</evidence>
<dbReference type="EMBL" id="FOUO01000009">
    <property type="protein sequence ID" value="SFM54608.1"/>
    <property type="molecule type" value="Genomic_DNA"/>
</dbReference>
<gene>
    <name evidence="8" type="primary">lpxA</name>
    <name evidence="10" type="ORF">SAMN05421721_10932</name>
</gene>
<dbReference type="NCBIfam" id="NF003657">
    <property type="entry name" value="PRK05289.1"/>
    <property type="match status" value="1"/>
</dbReference>
<dbReference type="GO" id="GO:0005737">
    <property type="term" value="C:cytoplasm"/>
    <property type="evidence" value="ECO:0007669"/>
    <property type="project" value="UniProtKB-SubCell"/>
</dbReference>
<dbReference type="Pfam" id="PF13720">
    <property type="entry name" value="Acetyltransf_11"/>
    <property type="match status" value="1"/>
</dbReference>
<dbReference type="InterPro" id="IPR029098">
    <property type="entry name" value="Acetyltransf_C"/>
</dbReference>
<evidence type="ECO:0000256" key="4">
    <source>
        <dbReference type="ARBA" id="ARBA00022679"/>
    </source>
</evidence>
<dbReference type="PANTHER" id="PTHR43480:SF1">
    <property type="entry name" value="ACYL-[ACYL-CARRIER-PROTEIN]--UDP-N-ACETYLGLUCOSAMINE O-ACYLTRANSFERASE, MITOCHONDRIAL-RELATED"/>
    <property type="match status" value="1"/>
</dbReference>
<comment type="pathway">
    <text evidence="8">Glycolipid biosynthesis; lipid IV(A) biosynthesis; lipid IV(A) from (3R)-3-hydroxytetradecanoyl-[acyl-carrier-protein] and UDP-N-acetyl-alpha-D-glucosamine: step 1/6.</text>
</comment>
<comment type="similarity">
    <text evidence="8">Belongs to the transferase hexapeptide repeat family. LpxA subfamily.</text>
</comment>
<dbReference type="InterPro" id="IPR018357">
    <property type="entry name" value="Hexapep_transf_CS"/>
</dbReference>
<dbReference type="RefSeq" id="WP_090485585.1">
    <property type="nucleotide sequence ID" value="NZ_FOUO01000009.1"/>
</dbReference>
<keyword evidence="5 8" id="KW-0677">Repeat</keyword>
<evidence type="ECO:0000259" key="9">
    <source>
        <dbReference type="Pfam" id="PF13720"/>
    </source>
</evidence>
<dbReference type="SUPFAM" id="SSF51161">
    <property type="entry name" value="Trimeric LpxA-like enzymes"/>
    <property type="match status" value="1"/>
</dbReference>
<dbReference type="PIRSF" id="PIRSF000456">
    <property type="entry name" value="UDP-GlcNAc_acltr"/>
    <property type="match status" value="1"/>
</dbReference>
<protein>
    <recommendedName>
        <fullName evidence="8">Acyl-[acyl-carrier-protein]--UDP-N-acetylglucosamine O-acyltransferase</fullName>
        <shortName evidence="8">UDP-N-acetylglucosamine acyltransferase</shortName>
        <ecNumber evidence="8">2.3.1.129</ecNumber>
    </recommendedName>
</protein>
<comment type="subunit">
    <text evidence="8">Homotrimer.</text>
</comment>
<proteinExistence type="inferred from homology"/>
<dbReference type="NCBIfam" id="TIGR01852">
    <property type="entry name" value="lipid_A_lpxA"/>
    <property type="match status" value="1"/>
</dbReference>
<comment type="function">
    <text evidence="8">Involved in the biosynthesis of lipid A, a phosphorylated glycolipid that anchors the lipopolysaccharide to the outer membrane of the cell.</text>
</comment>
<reference evidence="10 11" key="1">
    <citation type="submission" date="2016-10" db="EMBL/GenBank/DDBJ databases">
        <authorList>
            <person name="de Groot N.N."/>
        </authorList>
    </citation>
    <scope>NUCLEOTIDE SEQUENCE [LARGE SCALE GENOMIC DNA]</scope>
    <source>
        <strain evidence="10 11">DSM 4180</strain>
    </source>
</reference>
<keyword evidence="1 8" id="KW-0963">Cytoplasm</keyword>
<evidence type="ECO:0000256" key="7">
    <source>
        <dbReference type="ARBA" id="ARBA00023315"/>
    </source>
</evidence>
<dbReference type="PROSITE" id="PS00101">
    <property type="entry name" value="HEXAPEP_TRANSFERASES"/>
    <property type="match status" value="1"/>
</dbReference>
<keyword evidence="3 8" id="KW-0441">Lipid A biosynthesis</keyword>
<keyword evidence="6 8" id="KW-0443">Lipid metabolism</keyword>
<keyword evidence="4 8" id="KW-0808">Transferase</keyword>
<dbReference type="InterPro" id="IPR001451">
    <property type="entry name" value="Hexapep"/>
</dbReference>
<name>A0A1I4RQX3_ECTMO</name>
<dbReference type="InterPro" id="IPR011004">
    <property type="entry name" value="Trimer_LpxA-like_sf"/>
</dbReference>
<dbReference type="Pfam" id="PF00132">
    <property type="entry name" value="Hexapep"/>
    <property type="match status" value="1"/>
</dbReference>
<dbReference type="GO" id="GO:0009245">
    <property type="term" value="P:lipid A biosynthetic process"/>
    <property type="evidence" value="ECO:0007669"/>
    <property type="project" value="UniProtKB-UniRule"/>
</dbReference>
<dbReference type="AlphaFoldDB" id="A0A1I4RQX3"/>
<keyword evidence="7 8" id="KW-0012">Acyltransferase</keyword>
<evidence type="ECO:0000256" key="5">
    <source>
        <dbReference type="ARBA" id="ARBA00022737"/>
    </source>
</evidence>
<sequence>MIDPRAVIDPGARIAEDVHIGPFTVIGPDVEIGRGTHIGPHVVIREGTRVGEECRIFQFASLGEAPQDLSYAGEPTRLEIGDRNTIREFVTLSRGTPKGGGCTRVGSDNLIMAYVHIAHDCRVGSHGVFSNAASLAGHCQVGDRVVLGGFTLVHQFCRIGDQAFTSMGTALNRDLPPYCLASGNYARAVGINKVGLRRRGASPELVSALHRAFKHLVRGRDRERGLEAVAPLAQAHPEVAAFVAFIRESQDKHRGIVRTAPRRGEG</sequence>
<evidence type="ECO:0000313" key="10">
    <source>
        <dbReference type="EMBL" id="SFM54608.1"/>
    </source>
</evidence>